<evidence type="ECO:0000256" key="1">
    <source>
        <dbReference type="ARBA" id="ARBA00022723"/>
    </source>
</evidence>
<feature type="compositionally biased region" description="Basic and acidic residues" evidence="5">
    <location>
        <begin position="18"/>
        <end position="33"/>
    </location>
</feature>
<dbReference type="Gene3D" id="1.10.400.10">
    <property type="entry name" value="GI Alpha 1, domain 2-like"/>
    <property type="match status" value="1"/>
</dbReference>
<dbReference type="GO" id="GO:0046872">
    <property type="term" value="F:metal ion binding"/>
    <property type="evidence" value="ECO:0007669"/>
    <property type="project" value="UniProtKB-KW"/>
</dbReference>
<accession>A0A9P9EQQ8</accession>
<dbReference type="InterPro" id="IPR001019">
    <property type="entry name" value="Gprotein_alpha_su"/>
</dbReference>
<reference evidence="6" key="1">
    <citation type="journal article" date="2021" name="Nat. Commun.">
        <title>Genetic determinants of endophytism in the Arabidopsis root mycobiome.</title>
        <authorList>
            <person name="Mesny F."/>
            <person name="Miyauchi S."/>
            <person name="Thiergart T."/>
            <person name="Pickel B."/>
            <person name="Atanasova L."/>
            <person name="Karlsson M."/>
            <person name="Huettel B."/>
            <person name="Barry K.W."/>
            <person name="Haridas S."/>
            <person name="Chen C."/>
            <person name="Bauer D."/>
            <person name="Andreopoulos W."/>
            <person name="Pangilinan J."/>
            <person name="LaButti K."/>
            <person name="Riley R."/>
            <person name="Lipzen A."/>
            <person name="Clum A."/>
            <person name="Drula E."/>
            <person name="Henrissat B."/>
            <person name="Kohler A."/>
            <person name="Grigoriev I.V."/>
            <person name="Martin F.M."/>
            <person name="Hacquard S."/>
        </authorList>
    </citation>
    <scope>NUCLEOTIDE SEQUENCE</scope>
    <source>
        <strain evidence="6">MPI-CAGE-AT-0021</strain>
    </source>
</reference>
<dbReference type="AlphaFoldDB" id="A0A9P9EQQ8"/>
<keyword evidence="7" id="KW-1185">Reference proteome</keyword>
<dbReference type="GO" id="GO:0005834">
    <property type="term" value="C:heterotrimeric G-protein complex"/>
    <property type="evidence" value="ECO:0007669"/>
    <property type="project" value="TreeGrafter"/>
</dbReference>
<dbReference type="InterPro" id="IPR027417">
    <property type="entry name" value="P-loop_NTPase"/>
</dbReference>
<dbReference type="GO" id="GO:0005525">
    <property type="term" value="F:GTP binding"/>
    <property type="evidence" value="ECO:0007669"/>
    <property type="project" value="UniProtKB-KW"/>
</dbReference>
<feature type="region of interest" description="Disordered" evidence="5">
    <location>
        <begin position="1"/>
        <end position="47"/>
    </location>
</feature>
<evidence type="ECO:0000313" key="7">
    <source>
        <dbReference type="Proteomes" id="UP000717696"/>
    </source>
</evidence>
<dbReference type="Gene3D" id="3.40.50.300">
    <property type="entry name" value="P-loop containing nucleotide triphosphate hydrolases"/>
    <property type="match status" value="1"/>
</dbReference>
<dbReference type="GO" id="GO:0031683">
    <property type="term" value="F:G-protein beta/gamma-subunit complex binding"/>
    <property type="evidence" value="ECO:0007669"/>
    <property type="project" value="InterPro"/>
</dbReference>
<dbReference type="SUPFAM" id="SSF52540">
    <property type="entry name" value="P-loop containing nucleoside triphosphate hydrolases"/>
    <property type="match status" value="1"/>
</dbReference>
<dbReference type="GO" id="GO:0001664">
    <property type="term" value="F:G protein-coupled receptor binding"/>
    <property type="evidence" value="ECO:0007669"/>
    <property type="project" value="TreeGrafter"/>
</dbReference>
<gene>
    <name evidence="6" type="ORF">B0J13DRAFT_623760</name>
</gene>
<evidence type="ECO:0000256" key="4">
    <source>
        <dbReference type="ARBA" id="ARBA00023224"/>
    </source>
</evidence>
<keyword evidence="2" id="KW-0547">Nucleotide-binding</keyword>
<evidence type="ECO:0000256" key="2">
    <source>
        <dbReference type="ARBA" id="ARBA00022741"/>
    </source>
</evidence>
<dbReference type="PROSITE" id="PS51882">
    <property type="entry name" value="G_ALPHA"/>
    <property type="match status" value="1"/>
</dbReference>
<name>A0A9P9EQQ8_9HYPO</name>
<comment type="caution">
    <text evidence="6">The sequence shown here is derived from an EMBL/GenBank/DDBJ whole genome shotgun (WGS) entry which is preliminary data.</text>
</comment>
<dbReference type="PANTHER" id="PTHR10218">
    <property type="entry name" value="GTP-BINDING PROTEIN ALPHA SUBUNIT"/>
    <property type="match status" value="1"/>
</dbReference>
<sequence length="436" mass="49290">MASTTPSTGFENSSIGPERPDSFESSLTKDELLGRPGAVAAPDGSQVASPVWNTLSSFFTYVKQSVEPAWSASEGKERSDGIDAWLDAEAVKAKRQLRIMLQGDGKQMEIFGKQARLISTPLSEEEETRLRIQVRETILGGIKEALYELLDEVQNETHEEQHTGQSSRSVESLRQALEDYDPDDDGAIQAQVLWSICQQPRFHSDFQQHGVTMQKLGLEENLEITCTCKADHISLHQLKRVFAHDYTPTDHDWFHFDSRHRPGETQIERSTHTLSITDLSISMNRGQRSKWMHIFDDCTCILFLADLAQYDEYLDEDETSTKLHDALALFESIVNVSKFAHKPFLLILTNVTVFKAKLELAQNPLSKTFPDYAGQDAEEVIAFLRNRFLQLDKREEGVHISVSDISDPASLTQVLDDWETSVLKDVLENVDEVSKE</sequence>
<dbReference type="Pfam" id="PF00503">
    <property type="entry name" value="G-alpha"/>
    <property type="match status" value="1"/>
</dbReference>
<feature type="compositionally biased region" description="Polar residues" evidence="5">
    <location>
        <begin position="1"/>
        <end position="15"/>
    </location>
</feature>
<proteinExistence type="predicted"/>
<protein>
    <submittedName>
        <fullName evidence="6">G-protein alpha subunit-domain-containing protein</fullName>
    </submittedName>
</protein>
<keyword evidence="3" id="KW-0342">GTP-binding</keyword>
<dbReference type="OrthoDB" id="5817230at2759"/>
<dbReference type="EMBL" id="JAGMUU010000012">
    <property type="protein sequence ID" value="KAH7141396.1"/>
    <property type="molecule type" value="Genomic_DNA"/>
</dbReference>
<dbReference type="GO" id="GO:0007188">
    <property type="term" value="P:adenylate cyclase-modulating G protein-coupled receptor signaling pathway"/>
    <property type="evidence" value="ECO:0007669"/>
    <property type="project" value="TreeGrafter"/>
</dbReference>
<evidence type="ECO:0000256" key="3">
    <source>
        <dbReference type="ARBA" id="ARBA00023134"/>
    </source>
</evidence>
<dbReference type="FunFam" id="3.40.50.300:FF:000720">
    <property type="entry name" value="Guanine nucleotide-binding protein G(k) subunit alpha"/>
    <property type="match status" value="1"/>
</dbReference>
<keyword evidence="1" id="KW-0479">Metal-binding</keyword>
<dbReference type="InterPro" id="IPR011025">
    <property type="entry name" value="GproteinA_insert"/>
</dbReference>
<evidence type="ECO:0000313" key="6">
    <source>
        <dbReference type="EMBL" id="KAH7141396.1"/>
    </source>
</evidence>
<dbReference type="GO" id="GO:0003924">
    <property type="term" value="F:GTPase activity"/>
    <property type="evidence" value="ECO:0007669"/>
    <property type="project" value="InterPro"/>
</dbReference>
<dbReference type="GO" id="GO:0005737">
    <property type="term" value="C:cytoplasm"/>
    <property type="evidence" value="ECO:0007669"/>
    <property type="project" value="TreeGrafter"/>
</dbReference>
<dbReference type="SMART" id="SM00275">
    <property type="entry name" value="G_alpha"/>
    <property type="match status" value="1"/>
</dbReference>
<evidence type="ECO:0000256" key="5">
    <source>
        <dbReference type="SAM" id="MobiDB-lite"/>
    </source>
</evidence>
<keyword evidence="4" id="KW-0807">Transducer</keyword>
<organism evidence="6 7">
    <name type="scientific">Dactylonectria estremocensis</name>
    <dbReference type="NCBI Taxonomy" id="1079267"/>
    <lineage>
        <taxon>Eukaryota</taxon>
        <taxon>Fungi</taxon>
        <taxon>Dikarya</taxon>
        <taxon>Ascomycota</taxon>
        <taxon>Pezizomycotina</taxon>
        <taxon>Sordariomycetes</taxon>
        <taxon>Hypocreomycetidae</taxon>
        <taxon>Hypocreales</taxon>
        <taxon>Nectriaceae</taxon>
        <taxon>Dactylonectria</taxon>
    </lineage>
</organism>
<dbReference type="Proteomes" id="UP000717696">
    <property type="component" value="Unassembled WGS sequence"/>
</dbReference>
<dbReference type="PANTHER" id="PTHR10218:SF302">
    <property type="entry name" value="GUANINE NUCLEOTIDE-BINDING PROTEIN ALPHA-5 SUBUNIT"/>
    <property type="match status" value="1"/>
</dbReference>